<dbReference type="InterPro" id="IPR011990">
    <property type="entry name" value="TPR-like_helical_dom_sf"/>
</dbReference>
<organism evidence="7">
    <name type="scientific">Chaetoceros debilis</name>
    <dbReference type="NCBI Taxonomy" id="122233"/>
    <lineage>
        <taxon>Eukaryota</taxon>
        <taxon>Sar</taxon>
        <taxon>Stramenopiles</taxon>
        <taxon>Ochrophyta</taxon>
        <taxon>Bacillariophyta</taxon>
        <taxon>Coscinodiscophyceae</taxon>
        <taxon>Chaetocerotophycidae</taxon>
        <taxon>Chaetocerotales</taxon>
        <taxon>Chaetocerotaceae</taxon>
        <taxon>Chaetoceros</taxon>
    </lineage>
</organism>
<dbReference type="Gene3D" id="6.10.140.2220">
    <property type="match status" value="1"/>
</dbReference>
<evidence type="ECO:0000256" key="5">
    <source>
        <dbReference type="SAM" id="MobiDB-lite"/>
    </source>
</evidence>
<evidence type="ECO:0000256" key="3">
    <source>
        <dbReference type="ARBA" id="ARBA00022833"/>
    </source>
</evidence>
<dbReference type="SUPFAM" id="SSF48452">
    <property type="entry name" value="TPR-like"/>
    <property type="match status" value="1"/>
</dbReference>
<dbReference type="Gene3D" id="1.25.40.10">
    <property type="entry name" value="Tetratricopeptide repeat domain"/>
    <property type="match status" value="1"/>
</dbReference>
<evidence type="ECO:0000259" key="6">
    <source>
        <dbReference type="PROSITE" id="PS50865"/>
    </source>
</evidence>
<name>A0A7S3VAW5_9STRA</name>
<dbReference type="SUPFAM" id="SSF144232">
    <property type="entry name" value="HIT/MYND zinc finger-like"/>
    <property type="match status" value="1"/>
</dbReference>
<reference evidence="7" key="1">
    <citation type="submission" date="2021-01" db="EMBL/GenBank/DDBJ databases">
        <authorList>
            <person name="Corre E."/>
            <person name="Pelletier E."/>
            <person name="Niang G."/>
            <person name="Scheremetjew M."/>
            <person name="Finn R."/>
            <person name="Kale V."/>
            <person name="Holt S."/>
            <person name="Cochrane G."/>
            <person name="Meng A."/>
            <person name="Brown T."/>
            <person name="Cohen L."/>
        </authorList>
    </citation>
    <scope>NUCLEOTIDE SEQUENCE</scope>
    <source>
        <strain evidence="7">MM31A-1</strain>
    </source>
</reference>
<dbReference type="Pfam" id="PF01753">
    <property type="entry name" value="zf-MYND"/>
    <property type="match status" value="1"/>
</dbReference>
<proteinExistence type="predicted"/>
<evidence type="ECO:0000256" key="1">
    <source>
        <dbReference type="ARBA" id="ARBA00022723"/>
    </source>
</evidence>
<dbReference type="EMBL" id="HBIO01017964">
    <property type="protein sequence ID" value="CAE0468939.1"/>
    <property type="molecule type" value="Transcribed_RNA"/>
</dbReference>
<feature type="domain" description="MYND-type" evidence="6">
    <location>
        <begin position="410"/>
        <end position="462"/>
    </location>
</feature>
<keyword evidence="3" id="KW-0862">Zinc</keyword>
<dbReference type="PROSITE" id="PS50865">
    <property type="entry name" value="ZF_MYND_2"/>
    <property type="match status" value="1"/>
</dbReference>
<dbReference type="AlphaFoldDB" id="A0A7S3VAW5"/>
<evidence type="ECO:0000256" key="4">
    <source>
        <dbReference type="PROSITE-ProRule" id="PRU00134"/>
    </source>
</evidence>
<evidence type="ECO:0000256" key="2">
    <source>
        <dbReference type="ARBA" id="ARBA00022771"/>
    </source>
</evidence>
<sequence>MGKKSKNKSKKSQEQKAECRLFPLSSTIDEEKVAMIMDVYAKFRCSKRLLSITTMFKITEELMKFEEHSYVISIMVDHWTLLEKCTDEEILVSVYLTFTKACRSLNEFRKADRYSDSIVDTLFRSSYFNAENHKLTEVQRYSEMMCVMRRHADLRAKLGQFDDAIYDFDLALTAQDSLHRVIEIRKGKPGYERNRVDSFYNKGCIVGDMANILNIKSIADNGHVRKGVRHQTIETYHKAICSFPHDQEKQGSIIPKVATYHCNIGIEYGRMRLWQESHKEFQTSIDFLLRNRDFLSERKLNSCLAESYSLLGWLWLQQYHKSVSLGLSDTRSKQILNKAEGYTVKAIRLVESCPTSKDNCGTTPKFFLFHMHTQQCYFLGDIDERSDSLTCRSDFLTKFLKKYTSETDLCHGCGQKHGTEEVDMVAKTCAGCKSVFYCNRDCQIRHWLGEGNPLYLSHRCLCPLLRFWREASKEKLSSDSVDSVDKRSTEDAFREHFESFRKK</sequence>
<dbReference type="GO" id="GO:0008270">
    <property type="term" value="F:zinc ion binding"/>
    <property type="evidence" value="ECO:0007669"/>
    <property type="project" value="UniProtKB-KW"/>
</dbReference>
<evidence type="ECO:0000313" key="7">
    <source>
        <dbReference type="EMBL" id="CAE0468939.1"/>
    </source>
</evidence>
<dbReference type="InterPro" id="IPR002893">
    <property type="entry name" value="Znf_MYND"/>
</dbReference>
<feature type="region of interest" description="Disordered" evidence="5">
    <location>
        <begin position="473"/>
        <end position="503"/>
    </location>
</feature>
<gene>
    <name evidence="7" type="ORF">CDEB00056_LOCUS13792</name>
</gene>
<keyword evidence="1" id="KW-0479">Metal-binding</keyword>
<protein>
    <recommendedName>
        <fullName evidence="6">MYND-type domain-containing protein</fullName>
    </recommendedName>
</protein>
<accession>A0A7S3VAW5</accession>
<keyword evidence="2 4" id="KW-0863">Zinc-finger</keyword>